<dbReference type="KEGG" id="rter:IDM49_01325"/>
<sequence>MTAGPAEVTLLNGQTYTAPVVAGGSISGVFPGGGAAFAPSFRLDNSSAKSLGGATDKDHVTKISYPVTESGNFGSCTYTVEGTANSKFNVTSINLVDKQ</sequence>
<name>A0A7H2BE72_9MICC</name>
<organism evidence="1 2">
    <name type="scientific">Rothia terrae</name>
    <dbReference type="NCBI Taxonomy" id="396015"/>
    <lineage>
        <taxon>Bacteria</taxon>
        <taxon>Bacillati</taxon>
        <taxon>Actinomycetota</taxon>
        <taxon>Actinomycetes</taxon>
        <taxon>Micrococcales</taxon>
        <taxon>Micrococcaceae</taxon>
        <taxon>Rothia</taxon>
    </lineage>
</organism>
<reference evidence="1 2" key="1">
    <citation type="submission" date="2020-09" db="EMBL/GenBank/DDBJ databases">
        <title>Investigation of environmental microbes.</title>
        <authorList>
            <person name="Ou Y."/>
            <person name="Kang Q."/>
        </authorList>
    </citation>
    <scope>NUCLEOTIDE SEQUENCE [LARGE SCALE GENOMIC DNA]</scope>
    <source>
        <strain evidence="1 2">KJZ-14</strain>
    </source>
</reference>
<evidence type="ECO:0000313" key="1">
    <source>
        <dbReference type="EMBL" id="QNV37968.1"/>
    </source>
</evidence>
<evidence type="ECO:0000313" key="2">
    <source>
        <dbReference type="Proteomes" id="UP000516404"/>
    </source>
</evidence>
<dbReference type="EMBL" id="CP061539">
    <property type="protein sequence ID" value="QNV37968.1"/>
    <property type="molecule type" value="Genomic_DNA"/>
</dbReference>
<dbReference type="RefSeq" id="WP_190724754.1">
    <property type="nucleotide sequence ID" value="NZ_CP061539.1"/>
</dbReference>
<dbReference type="GeneID" id="96622863"/>
<protein>
    <submittedName>
        <fullName evidence="1">Uncharacterized protein</fullName>
    </submittedName>
</protein>
<dbReference type="AlphaFoldDB" id="A0A7H2BE72"/>
<dbReference type="Proteomes" id="UP000516404">
    <property type="component" value="Chromosome"/>
</dbReference>
<keyword evidence="2" id="KW-1185">Reference proteome</keyword>
<gene>
    <name evidence="1" type="ORF">IDM49_01325</name>
</gene>
<proteinExistence type="predicted"/>
<accession>A0A7H2BE72</accession>